<evidence type="ECO:0000313" key="2">
    <source>
        <dbReference type="EMBL" id="GBP15780.1"/>
    </source>
</evidence>
<proteinExistence type="predicted"/>
<comment type="caution">
    <text evidence="2">The sequence shown here is derived from an EMBL/GenBank/DDBJ whole genome shotgun (WGS) entry which is preliminary data.</text>
</comment>
<organism evidence="2 3">
    <name type="scientific">Eumeta variegata</name>
    <name type="common">Bagworm moth</name>
    <name type="synonym">Eumeta japonica</name>
    <dbReference type="NCBI Taxonomy" id="151549"/>
    <lineage>
        <taxon>Eukaryota</taxon>
        <taxon>Metazoa</taxon>
        <taxon>Ecdysozoa</taxon>
        <taxon>Arthropoda</taxon>
        <taxon>Hexapoda</taxon>
        <taxon>Insecta</taxon>
        <taxon>Pterygota</taxon>
        <taxon>Neoptera</taxon>
        <taxon>Endopterygota</taxon>
        <taxon>Lepidoptera</taxon>
        <taxon>Glossata</taxon>
        <taxon>Ditrysia</taxon>
        <taxon>Tineoidea</taxon>
        <taxon>Psychidae</taxon>
        <taxon>Oiketicinae</taxon>
        <taxon>Eumeta</taxon>
    </lineage>
</organism>
<evidence type="ECO:0000256" key="1">
    <source>
        <dbReference type="SAM" id="MobiDB-lite"/>
    </source>
</evidence>
<feature type="region of interest" description="Disordered" evidence="1">
    <location>
        <begin position="223"/>
        <end position="242"/>
    </location>
</feature>
<name>A0A4C1TP81_EUMVA</name>
<feature type="region of interest" description="Disordered" evidence="1">
    <location>
        <begin position="133"/>
        <end position="160"/>
    </location>
</feature>
<dbReference type="EMBL" id="BGZK01000074">
    <property type="protein sequence ID" value="GBP15780.1"/>
    <property type="molecule type" value="Genomic_DNA"/>
</dbReference>
<gene>
    <name evidence="2" type="ORF">EVAR_93961_1</name>
</gene>
<evidence type="ECO:0000313" key="3">
    <source>
        <dbReference type="Proteomes" id="UP000299102"/>
    </source>
</evidence>
<sequence length="242" mass="26180">MLHTFTRNFLRAGRERRMGRSPALNGRRRHRAVRGVTGGARPALGLSTSIYILRHKFAVACLEGIDRGIFARETSVPIRDSEAVAISRPACAHLVLGTLHLRSAAAVMPQRINYVTSRSAALKEAGVFSQETARAQAKAPPAARDARASPPAAHGSSTRLRTRSDYRFMSASVHLQQLVPYDILPGLPLAGVLLVPLAIYGYPSAVCKRNTAERELVRAAGGDGHLGAKTRNSSSAYRHDEN</sequence>
<accession>A0A4C1TP81</accession>
<protein>
    <submittedName>
        <fullName evidence="2">Uncharacterized protein</fullName>
    </submittedName>
</protein>
<dbReference type="AlphaFoldDB" id="A0A4C1TP81"/>
<dbReference type="Proteomes" id="UP000299102">
    <property type="component" value="Unassembled WGS sequence"/>
</dbReference>
<keyword evidence="3" id="KW-1185">Reference proteome</keyword>
<reference evidence="2 3" key="1">
    <citation type="journal article" date="2019" name="Commun. Biol.">
        <title>The bagworm genome reveals a unique fibroin gene that provides high tensile strength.</title>
        <authorList>
            <person name="Kono N."/>
            <person name="Nakamura H."/>
            <person name="Ohtoshi R."/>
            <person name="Tomita M."/>
            <person name="Numata K."/>
            <person name="Arakawa K."/>
        </authorList>
    </citation>
    <scope>NUCLEOTIDE SEQUENCE [LARGE SCALE GENOMIC DNA]</scope>
</reference>
<feature type="compositionally biased region" description="Low complexity" evidence="1">
    <location>
        <begin position="133"/>
        <end position="153"/>
    </location>
</feature>